<dbReference type="InterPro" id="IPR050439">
    <property type="entry name" value="ADAMTS_ADAMTS-like"/>
</dbReference>
<dbReference type="InterPro" id="IPR036179">
    <property type="entry name" value="Ig-like_dom_sf"/>
</dbReference>
<evidence type="ECO:0000256" key="3">
    <source>
        <dbReference type="ARBA" id="ARBA00022729"/>
    </source>
</evidence>
<gene>
    <name evidence="9" type="ORF">HUG17_6766</name>
</gene>
<dbReference type="GO" id="GO:0031012">
    <property type="term" value="C:extracellular matrix"/>
    <property type="evidence" value="ECO:0007669"/>
    <property type="project" value="TreeGrafter"/>
</dbReference>
<dbReference type="InterPro" id="IPR007110">
    <property type="entry name" value="Ig-like_dom"/>
</dbReference>
<evidence type="ECO:0000256" key="1">
    <source>
        <dbReference type="ARBA" id="ARBA00004613"/>
    </source>
</evidence>
<proteinExistence type="predicted"/>
<dbReference type="InterPro" id="IPR013783">
    <property type="entry name" value="Ig-like_fold"/>
</dbReference>
<protein>
    <submittedName>
        <fullName evidence="9">Immunoglobulin i-set domain containing protein</fullName>
    </submittedName>
</protein>
<dbReference type="PROSITE" id="PS50835">
    <property type="entry name" value="IG_LIKE"/>
    <property type="match status" value="1"/>
</dbReference>
<keyword evidence="7" id="KW-0472">Membrane</keyword>
<dbReference type="GO" id="GO:0030198">
    <property type="term" value="P:extracellular matrix organization"/>
    <property type="evidence" value="ECO:0007669"/>
    <property type="project" value="InterPro"/>
</dbReference>
<dbReference type="GO" id="GO:0006508">
    <property type="term" value="P:proteolysis"/>
    <property type="evidence" value="ECO:0007669"/>
    <property type="project" value="TreeGrafter"/>
</dbReference>
<dbReference type="FunFam" id="2.20.100.10:FF:000005">
    <property type="entry name" value="ADAM metallopeptidase with thrombospondin type 1 motif 9"/>
    <property type="match status" value="1"/>
</dbReference>
<evidence type="ECO:0000259" key="8">
    <source>
        <dbReference type="PROSITE" id="PS50835"/>
    </source>
</evidence>
<organism evidence="9">
    <name type="scientific">Dermatophagoides farinae</name>
    <name type="common">American house dust mite</name>
    <dbReference type="NCBI Taxonomy" id="6954"/>
    <lineage>
        <taxon>Eukaryota</taxon>
        <taxon>Metazoa</taxon>
        <taxon>Ecdysozoa</taxon>
        <taxon>Arthropoda</taxon>
        <taxon>Chelicerata</taxon>
        <taxon>Arachnida</taxon>
        <taxon>Acari</taxon>
        <taxon>Acariformes</taxon>
        <taxon>Sarcoptiformes</taxon>
        <taxon>Astigmata</taxon>
        <taxon>Psoroptidia</taxon>
        <taxon>Analgoidea</taxon>
        <taxon>Pyroglyphidae</taxon>
        <taxon>Dermatophagoidinae</taxon>
        <taxon>Dermatophagoides</taxon>
    </lineage>
</organism>
<feature type="disulfide bond" evidence="6">
    <location>
        <begin position="71"/>
        <end position="104"/>
    </location>
</feature>
<dbReference type="Pfam" id="PF19030">
    <property type="entry name" value="TSP1_ADAMTS"/>
    <property type="match status" value="6"/>
</dbReference>
<evidence type="ECO:0000256" key="5">
    <source>
        <dbReference type="ARBA" id="ARBA00023157"/>
    </source>
</evidence>
<evidence type="ECO:0000256" key="7">
    <source>
        <dbReference type="SAM" id="Phobius"/>
    </source>
</evidence>
<dbReference type="PRINTS" id="PR01857">
    <property type="entry name" value="ADAMTSFAMILY"/>
</dbReference>
<dbReference type="Gene3D" id="2.20.100.10">
    <property type="entry name" value="Thrombospondin type-1 (TSP1) repeat"/>
    <property type="match status" value="7"/>
</dbReference>
<dbReference type="EMBL" id="SDOV01000002">
    <property type="protein sequence ID" value="KAH7644404.1"/>
    <property type="molecule type" value="Genomic_DNA"/>
</dbReference>
<dbReference type="Proteomes" id="UP000828236">
    <property type="component" value="Unassembled WGS sequence"/>
</dbReference>
<dbReference type="InterPro" id="IPR000884">
    <property type="entry name" value="TSP1_rpt"/>
</dbReference>
<dbReference type="Pfam" id="PF07679">
    <property type="entry name" value="I-set"/>
    <property type="match status" value="1"/>
</dbReference>
<reference evidence="9" key="1">
    <citation type="submission" date="2020-06" db="EMBL/GenBank/DDBJ databases">
        <authorList>
            <person name="Ji K."/>
            <person name="Li J."/>
        </authorList>
    </citation>
    <scope>NUCLEOTIDE SEQUENCE</scope>
    <source>
        <strain evidence="9">JKM2019</strain>
        <tissue evidence="9">Whole body</tissue>
    </source>
</reference>
<dbReference type="Pfam" id="PF19236">
    <property type="entry name" value="ADAMTS_CR_3"/>
    <property type="match status" value="1"/>
</dbReference>
<dbReference type="InterPro" id="IPR013098">
    <property type="entry name" value="Ig_I-set"/>
</dbReference>
<feature type="domain" description="Ig-like" evidence="8">
    <location>
        <begin position="710"/>
        <end position="792"/>
    </location>
</feature>
<feature type="transmembrane region" description="Helical" evidence="7">
    <location>
        <begin position="7"/>
        <end position="23"/>
    </location>
</feature>
<evidence type="ECO:0000256" key="4">
    <source>
        <dbReference type="ARBA" id="ARBA00022737"/>
    </source>
</evidence>
<dbReference type="InterPro" id="IPR045371">
    <property type="entry name" value="ADAMTS_CR_3"/>
</dbReference>
<dbReference type="PANTHER" id="PTHR13723">
    <property type="entry name" value="ADAMTS A DISINTEGRIN AND METALLOPROTEASE WITH THROMBOSPONDIN MOTIFS PROTEASE"/>
    <property type="match status" value="1"/>
</dbReference>
<dbReference type="InterPro" id="IPR013273">
    <property type="entry name" value="ADAMTS/ADAMTS-like"/>
</dbReference>
<dbReference type="AlphaFoldDB" id="A0A9D4P6D8"/>
<keyword evidence="5 6" id="KW-1015">Disulfide bond</keyword>
<evidence type="ECO:0000256" key="2">
    <source>
        <dbReference type="ARBA" id="ARBA00022525"/>
    </source>
</evidence>
<dbReference type="SUPFAM" id="SSF48726">
    <property type="entry name" value="Immunoglobulin"/>
    <property type="match status" value="1"/>
</dbReference>
<keyword evidence="3" id="KW-0732">Signal</keyword>
<evidence type="ECO:0000256" key="6">
    <source>
        <dbReference type="PIRSR" id="PIRSR613273-3"/>
    </source>
</evidence>
<keyword evidence="4" id="KW-0677">Repeat</keyword>
<dbReference type="OrthoDB" id="5948003at2759"/>
<comment type="subcellular location">
    <subcellularLocation>
        <location evidence="1">Secreted</location>
    </subcellularLocation>
</comment>
<keyword evidence="7" id="KW-1133">Transmembrane helix</keyword>
<dbReference type="SMART" id="SM00209">
    <property type="entry name" value="TSP1"/>
    <property type="match status" value="7"/>
</dbReference>
<comment type="caution">
    <text evidence="9">The sequence shown here is derived from an EMBL/GenBank/DDBJ whole genome shotgun (WGS) entry which is preliminary data.</text>
</comment>
<reference evidence="9" key="2">
    <citation type="journal article" date="2021" name="World Allergy Organ. J.">
        <title>Chromosome-level assembly of Dermatophagoides farinae genome and transcriptome reveals two novel allergens Der f 37 and Der f 39.</title>
        <authorList>
            <person name="Chen J."/>
            <person name="Cai Z."/>
            <person name="Fan D."/>
            <person name="Hu J."/>
            <person name="Hou Y."/>
            <person name="He Y."/>
            <person name="Zhang Z."/>
            <person name="Zhao Z."/>
            <person name="Gao P."/>
            <person name="Hu W."/>
            <person name="Sun J."/>
            <person name="Li J."/>
            <person name="Ji K."/>
        </authorList>
    </citation>
    <scope>NUCLEOTIDE SEQUENCE</scope>
    <source>
        <strain evidence="9">JKM2019</strain>
    </source>
</reference>
<dbReference type="Pfam" id="PF00090">
    <property type="entry name" value="TSP_1"/>
    <property type="match status" value="1"/>
</dbReference>
<name>A0A9D4P6D8_DERFA</name>
<dbReference type="GO" id="GO:0004222">
    <property type="term" value="F:metalloendopeptidase activity"/>
    <property type="evidence" value="ECO:0007669"/>
    <property type="project" value="TreeGrafter"/>
</dbReference>
<evidence type="ECO:0000313" key="9">
    <source>
        <dbReference type="EMBL" id="KAH7644404.1"/>
    </source>
</evidence>
<keyword evidence="7" id="KW-0812">Transmembrane</keyword>
<keyword evidence="2" id="KW-0964">Secreted</keyword>
<dbReference type="Gene3D" id="2.60.40.10">
    <property type="entry name" value="Immunoglobulins"/>
    <property type="match status" value="1"/>
</dbReference>
<dbReference type="InterPro" id="IPR036383">
    <property type="entry name" value="TSP1_rpt_sf"/>
</dbReference>
<dbReference type="PANTHER" id="PTHR13723:SF281">
    <property type="entry name" value="PAPILIN"/>
    <property type="match status" value="1"/>
</dbReference>
<dbReference type="PROSITE" id="PS50092">
    <property type="entry name" value="TSP1"/>
    <property type="match status" value="5"/>
</dbReference>
<dbReference type="SUPFAM" id="SSF82895">
    <property type="entry name" value="TSP-1 type 1 repeat"/>
    <property type="match status" value="7"/>
</dbReference>
<accession>A0A9D4P6D8</accession>
<dbReference type="GO" id="GO:0005576">
    <property type="term" value="C:extracellular region"/>
    <property type="evidence" value="ECO:0007669"/>
    <property type="project" value="UniProtKB-SubCell"/>
</dbReference>
<sequence>MEQTYKLLIFFTIFFILLFLINIDHYCLNVLPSSNDKHIVNNNADDGAKNIPSSLNEWSQWSSWSPCSRICDGGITTSVRKCLSRSGCNNGQYKRHKLCNMQPCIIKTNFRQTQCSAFNNKPYRDRYYEWLAFIDPTDPCSLTCKANKLNFVAKLSPFITDGTRCTPDSLDVCVAGKCLSVGCDLQLGSAKKIDNCGVCGGDGSSCKNHSYRWSHRFETNCSTICLSDQLSQFRTSSVVCVDANGSNNQLVDDLFCPMDERPNPITSPCEPSEHCKFRWVTEEWSKCSQSLGYQTRAIYCVLSINHNVKIDEKQCEKIGLKRPETERKCNQEECPQWYEGPWSSCSETCGNGIQRRLVVCKDNQGSPSDKCDWQLKPLDSRNCSDITDCLNGQSNSQEDSPNMIIDSMTNEPSYDIGPWSSCNVTCGIGYKKRNVKCKIYLEFSQTFATIPFNQCSGPKPADLQICYGYDCHMDGTNSLQKYNHHSSIEHENNFEIENEKFQWKITGFTKCSANCLGGIQESIIDCIRIGDNQRMPTELCPLELKPETYTRICNDQPCVPRWNLSEFGDCSKKCGEGGYQTRIVICIHEVARGKKNFVILPDNECEPPKPKTERKCNQIDCHPRWDIQHWQKCSRECGGGLKKRNIYCVKDFVIGGLQNISLVECSMMKKPKISKQCNLKPCRTSATSTTTLTGEMVRKSKRNHYNGIYPMIRLQDHQIQYKHVFKVQGQVTIREGSRIKLLCPMTIQTTGIIPKWLKGHDRIRPERKRYIMMDNFLKIRNVKSNDTGVYKCIYNQYEKKDQDDDDDDGGHYTAFNVFTCCSTEIGNNVG</sequence>
<feature type="disulfide bond" evidence="6">
    <location>
        <begin position="67"/>
        <end position="99"/>
    </location>
</feature>